<dbReference type="AlphaFoldDB" id="A0A0L7LP81"/>
<keyword evidence="3" id="KW-1185">Reference proteome</keyword>
<evidence type="ECO:0000256" key="1">
    <source>
        <dbReference type="SAM" id="MobiDB-lite"/>
    </source>
</evidence>
<feature type="region of interest" description="Disordered" evidence="1">
    <location>
        <begin position="192"/>
        <end position="222"/>
    </location>
</feature>
<comment type="caution">
    <text evidence="2">The sequence shown here is derived from an EMBL/GenBank/DDBJ whole genome shotgun (WGS) entry which is preliminary data.</text>
</comment>
<protein>
    <submittedName>
        <fullName evidence="2">Uncharacterized protein</fullName>
    </submittedName>
</protein>
<proteinExistence type="predicted"/>
<reference evidence="2 3" key="1">
    <citation type="journal article" date="2015" name="Genome Biol. Evol.">
        <title>The genome of winter moth (Operophtera brumata) provides a genomic perspective on sexual dimorphism and phenology.</title>
        <authorList>
            <person name="Derks M.F."/>
            <person name="Smit S."/>
            <person name="Salis L."/>
            <person name="Schijlen E."/>
            <person name="Bossers A."/>
            <person name="Mateman C."/>
            <person name="Pijl A.S."/>
            <person name="de Ridder D."/>
            <person name="Groenen M.A."/>
            <person name="Visser M.E."/>
            <person name="Megens H.J."/>
        </authorList>
    </citation>
    <scope>NUCLEOTIDE SEQUENCE [LARGE SCALE GENOMIC DNA]</scope>
    <source>
        <strain evidence="2">WM2013NL</strain>
        <tissue evidence="2">Head and thorax</tissue>
    </source>
</reference>
<gene>
    <name evidence="2" type="ORF">OBRU01_04445</name>
</gene>
<sequence>MDDALDRVPVRQSRNETADTLNINNPIGKHYDKQSFHAVARNETYVKSDMNYPSASNTKIPDVPKLPKNFNPATSSPFLHKTHLGASKPTDALIRKLHSSLRLATDDTEGSTENSLSISKIADYLDMLKLNKNLYNKKQPLTERHMNVQESQVTNLRDSRKMETASSSGTVNTVIAVEKLNVEANVPAVVVTHHHTNEEDKAKRSTRSKSPSSKSQTTLSTVQECENTSHVCSPNIEYRELDKSVDWREVLQQKRHKQDRLSKEKWADISASSAHGFVGVNCAVTVTVTTVIDSWLTATLKFDELPDGPDFSVELPRLPLLLSPGKSEQLTMNITSNVEMNTTLPFTMHFIDASIDEELQQRGTLDLNIRMPVIQAMSCDGLNKVTFPPIQENSSLIKSFVLISNCPCDLQLDLCVSDGDSIFMIRSVQEIKKCDVNKVLMDRQGVADEPSKGKSKGMNKQLFRLSSGNAIRVFII</sequence>
<dbReference type="STRING" id="104452.A0A0L7LP81"/>
<evidence type="ECO:0000313" key="2">
    <source>
        <dbReference type="EMBL" id="KOB77230.1"/>
    </source>
</evidence>
<feature type="region of interest" description="Disordered" evidence="1">
    <location>
        <begin position="149"/>
        <end position="169"/>
    </location>
</feature>
<evidence type="ECO:0000313" key="3">
    <source>
        <dbReference type="Proteomes" id="UP000037510"/>
    </source>
</evidence>
<dbReference type="Proteomes" id="UP000037510">
    <property type="component" value="Unassembled WGS sequence"/>
</dbReference>
<name>A0A0L7LP81_OPEBR</name>
<dbReference type="EMBL" id="JTDY01000427">
    <property type="protein sequence ID" value="KOB77230.1"/>
    <property type="molecule type" value="Genomic_DNA"/>
</dbReference>
<accession>A0A0L7LP81</accession>
<feature type="compositionally biased region" description="Low complexity" evidence="1">
    <location>
        <begin position="208"/>
        <end position="221"/>
    </location>
</feature>
<organism evidence="2 3">
    <name type="scientific">Operophtera brumata</name>
    <name type="common">Winter moth</name>
    <name type="synonym">Phalaena brumata</name>
    <dbReference type="NCBI Taxonomy" id="104452"/>
    <lineage>
        <taxon>Eukaryota</taxon>
        <taxon>Metazoa</taxon>
        <taxon>Ecdysozoa</taxon>
        <taxon>Arthropoda</taxon>
        <taxon>Hexapoda</taxon>
        <taxon>Insecta</taxon>
        <taxon>Pterygota</taxon>
        <taxon>Neoptera</taxon>
        <taxon>Endopterygota</taxon>
        <taxon>Lepidoptera</taxon>
        <taxon>Glossata</taxon>
        <taxon>Ditrysia</taxon>
        <taxon>Geometroidea</taxon>
        <taxon>Geometridae</taxon>
        <taxon>Larentiinae</taxon>
        <taxon>Operophtera</taxon>
    </lineage>
</organism>